<evidence type="ECO:0008006" key="4">
    <source>
        <dbReference type="Google" id="ProtNLM"/>
    </source>
</evidence>
<reference evidence="3" key="1">
    <citation type="submission" date="2011-02" db="EMBL/GenBank/DDBJ databases">
        <title>Complete sequence of Methanobacterium sp. AL-21.</title>
        <authorList>
            <consortium name="US DOE Joint Genome Institute"/>
            <person name="Lucas S."/>
            <person name="Copeland A."/>
            <person name="Lapidus A."/>
            <person name="Cheng J.-F."/>
            <person name="Goodwin L."/>
            <person name="Pitluck S."/>
            <person name="Chertkov O."/>
            <person name="Detter J.C."/>
            <person name="Han C."/>
            <person name="Tapia R."/>
            <person name="Land M."/>
            <person name="Hauser L."/>
            <person name="Kyrpides N."/>
            <person name="Ivanova N."/>
            <person name="Mikhailova N."/>
            <person name="Pagani I."/>
            <person name="Cadillo-Quiroz H."/>
            <person name="Imachi H."/>
            <person name="Zinder S."/>
            <person name="Liu W."/>
            <person name="Woyke T."/>
        </authorList>
    </citation>
    <scope>NUCLEOTIDE SEQUENCE [LARGE SCALE GENOMIC DNA]</scope>
    <source>
        <strain evidence="3">AL-21</strain>
    </source>
</reference>
<protein>
    <recommendedName>
        <fullName evidence="4">Zinc-ribbon domain-containing protein</fullName>
    </recommendedName>
</protein>
<keyword evidence="1" id="KW-0812">Transmembrane</keyword>
<sequence>MRCKNCGVENEDDAEYCRYCSCGLNESSSSDSTRDKMQNQFKKMYYIYFTAITFLIVPFFIPIIYNYFFHTPLNPIVVMLNLILLITGSLFTIYFYILFYKKKDELRGQEPYYSQITNIAILLFLLMITILVNYVTGY</sequence>
<feature type="transmembrane region" description="Helical" evidence="1">
    <location>
        <begin position="77"/>
        <end position="100"/>
    </location>
</feature>
<reference evidence="2 3" key="2">
    <citation type="journal article" date="2014" name="Int. J. Syst. Evol. Microbiol.">
        <title>Methanobacterium paludis sp. nov. and a novel strain of Methanobacterium lacus isolated from northern peatlands.</title>
        <authorList>
            <person name="Cadillo-Quiroz H."/>
            <person name="Brauer S.L."/>
            <person name="Goodson N."/>
            <person name="Yavitt J.B."/>
            <person name="Zinder S.H."/>
        </authorList>
    </citation>
    <scope>NUCLEOTIDE SEQUENCE [LARGE SCALE GENOMIC DNA]</scope>
    <source>
        <strain evidence="2 3">AL-21</strain>
    </source>
</reference>
<feature type="transmembrane region" description="Helical" evidence="1">
    <location>
        <begin position="45"/>
        <end position="65"/>
    </location>
</feature>
<accession>F0T800</accession>
<keyword evidence="1" id="KW-0472">Membrane</keyword>
<evidence type="ECO:0000256" key="1">
    <source>
        <dbReference type="SAM" id="Phobius"/>
    </source>
</evidence>
<evidence type="ECO:0000313" key="2">
    <source>
        <dbReference type="EMBL" id="ADZ09626.1"/>
    </source>
</evidence>
<gene>
    <name evidence="2" type="ordered locus">Metbo_1386</name>
</gene>
<keyword evidence="1" id="KW-1133">Transmembrane helix</keyword>
<evidence type="ECO:0000313" key="3">
    <source>
        <dbReference type="Proteomes" id="UP000007490"/>
    </source>
</evidence>
<name>F0T800_METLA</name>
<dbReference type="eggNOG" id="arCOG04741">
    <property type="taxonomic scope" value="Archaea"/>
</dbReference>
<dbReference type="AlphaFoldDB" id="F0T800"/>
<dbReference type="EMBL" id="CP002551">
    <property type="protein sequence ID" value="ADZ09626.1"/>
    <property type="molecule type" value="Genomic_DNA"/>
</dbReference>
<dbReference type="GeneID" id="68611103"/>
<organism evidence="2 3">
    <name type="scientific">Methanobacterium lacus (strain AL-21)</name>
    <dbReference type="NCBI Taxonomy" id="877455"/>
    <lineage>
        <taxon>Archaea</taxon>
        <taxon>Methanobacteriati</taxon>
        <taxon>Methanobacteriota</taxon>
        <taxon>Methanomada group</taxon>
        <taxon>Methanobacteria</taxon>
        <taxon>Methanobacteriales</taxon>
        <taxon>Methanobacteriaceae</taxon>
        <taxon>Methanobacterium</taxon>
    </lineage>
</organism>
<keyword evidence="3" id="KW-1185">Reference proteome</keyword>
<dbReference type="HOGENOM" id="CLU_1850648_0_0_2"/>
<feature type="transmembrane region" description="Helical" evidence="1">
    <location>
        <begin position="112"/>
        <end position="135"/>
    </location>
</feature>
<dbReference type="KEGG" id="mel:Metbo_1386"/>
<proteinExistence type="predicted"/>
<dbReference type="Proteomes" id="UP000007490">
    <property type="component" value="Chromosome"/>
</dbReference>
<dbReference type="RefSeq" id="WP_013644977.1">
    <property type="nucleotide sequence ID" value="NC_015216.1"/>
</dbReference>